<dbReference type="EMBL" id="JAGPNK010000024">
    <property type="protein sequence ID" value="KAH7304247.1"/>
    <property type="molecule type" value="Genomic_DNA"/>
</dbReference>
<evidence type="ECO:0000259" key="2">
    <source>
        <dbReference type="Pfam" id="PF00248"/>
    </source>
</evidence>
<feature type="domain" description="NADP-dependent oxidoreductase" evidence="2">
    <location>
        <begin position="18"/>
        <end position="310"/>
    </location>
</feature>
<sequence>MSPQLRTLGRNGPQVNALGLGIMSIGGVYGAPGTDEQRFALLNRAHELGQTFWDTADIYGDTEEVIGKWFAKFGKRKDIFLATKFGIQLTPSGLKVDSSPEYVKACCNKSLQLLQVDQIDLYYCHRIDTVTPIEKTIQAMVDLKNEGKIKYIGISEVSSNTLRRAHAVHPITALQIEYSPFALEIEDSKIALLNTCRELGIAVVAYSPLGRGILTGVKTYEDFAADAFLSTLPRYSKENFAGALKIVSKLKELAEAKGCTTPQLVLAWLLAQGDDVIPIPGTRNPKYLEENFNAQYVTLSASEVQEIRDVITKYEPVGDRYVHTPENWMFGESAPL</sequence>
<dbReference type="GO" id="GO:0016491">
    <property type="term" value="F:oxidoreductase activity"/>
    <property type="evidence" value="ECO:0007669"/>
    <property type="project" value="UniProtKB-KW"/>
</dbReference>
<dbReference type="InterPro" id="IPR050791">
    <property type="entry name" value="Aldo-Keto_reductase"/>
</dbReference>
<keyword evidence="4" id="KW-1185">Reference proteome</keyword>
<dbReference type="SUPFAM" id="SSF51430">
    <property type="entry name" value="NAD(P)-linked oxidoreductase"/>
    <property type="match status" value="1"/>
</dbReference>
<dbReference type="Gene3D" id="3.20.20.100">
    <property type="entry name" value="NADP-dependent oxidoreductase domain"/>
    <property type="match status" value="1"/>
</dbReference>
<dbReference type="InterPro" id="IPR020471">
    <property type="entry name" value="AKR"/>
</dbReference>
<gene>
    <name evidence="3" type="ORF">B0I35DRAFT_445377</name>
</gene>
<name>A0A8K0SF41_9HYPO</name>
<proteinExistence type="predicted"/>
<protein>
    <submittedName>
        <fullName evidence="3">NADP-dependent oxidoreductase domain-containing protein</fullName>
    </submittedName>
</protein>
<dbReference type="PRINTS" id="PR00069">
    <property type="entry name" value="ALDKETRDTASE"/>
</dbReference>
<dbReference type="InterPro" id="IPR036812">
    <property type="entry name" value="NAD(P)_OxRdtase_dom_sf"/>
</dbReference>
<dbReference type="PANTHER" id="PTHR43625">
    <property type="entry name" value="AFLATOXIN B1 ALDEHYDE REDUCTASE"/>
    <property type="match status" value="1"/>
</dbReference>
<evidence type="ECO:0000256" key="1">
    <source>
        <dbReference type="ARBA" id="ARBA00023002"/>
    </source>
</evidence>
<dbReference type="OrthoDB" id="37537at2759"/>
<dbReference type="GO" id="GO:0005737">
    <property type="term" value="C:cytoplasm"/>
    <property type="evidence" value="ECO:0007669"/>
    <property type="project" value="TreeGrafter"/>
</dbReference>
<accession>A0A8K0SF41</accession>
<evidence type="ECO:0000313" key="4">
    <source>
        <dbReference type="Proteomes" id="UP000813444"/>
    </source>
</evidence>
<dbReference type="Pfam" id="PF00248">
    <property type="entry name" value="Aldo_ket_red"/>
    <property type="match status" value="1"/>
</dbReference>
<dbReference type="PANTHER" id="PTHR43625:SF40">
    <property type="entry name" value="ALDO-KETO REDUCTASE YAKC [NADP(+)]"/>
    <property type="match status" value="1"/>
</dbReference>
<dbReference type="Proteomes" id="UP000813444">
    <property type="component" value="Unassembled WGS sequence"/>
</dbReference>
<keyword evidence="1" id="KW-0560">Oxidoreductase</keyword>
<evidence type="ECO:0000313" key="3">
    <source>
        <dbReference type="EMBL" id="KAH7304247.1"/>
    </source>
</evidence>
<dbReference type="InterPro" id="IPR023210">
    <property type="entry name" value="NADP_OxRdtase_dom"/>
</dbReference>
<comment type="caution">
    <text evidence="3">The sequence shown here is derived from an EMBL/GenBank/DDBJ whole genome shotgun (WGS) entry which is preliminary data.</text>
</comment>
<dbReference type="AlphaFoldDB" id="A0A8K0SF41"/>
<reference evidence="3" key="1">
    <citation type="journal article" date="2021" name="Nat. Commun.">
        <title>Genetic determinants of endophytism in the Arabidopsis root mycobiome.</title>
        <authorList>
            <person name="Mesny F."/>
            <person name="Miyauchi S."/>
            <person name="Thiergart T."/>
            <person name="Pickel B."/>
            <person name="Atanasova L."/>
            <person name="Karlsson M."/>
            <person name="Huettel B."/>
            <person name="Barry K.W."/>
            <person name="Haridas S."/>
            <person name="Chen C."/>
            <person name="Bauer D."/>
            <person name="Andreopoulos W."/>
            <person name="Pangilinan J."/>
            <person name="LaButti K."/>
            <person name="Riley R."/>
            <person name="Lipzen A."/>
            <person name="Clum A."/>
            <person name="Drula E."/>
            <person name="Henrissat B."/>
            <person name="Kohler A."/>
            <person name="Grigoriev I.V."/>
            <person name="Martin F.M."/>
            <person name="Hacquard S."/>
        </authorList>
    </citation>
    <scope>NUCLEOTIDE SEQUENCE</scope>
    <source>
        <strain evidence="3">MPI-CAGE-CH-0235</strain>
    </source>
</reference>
<organism evidence="3 4">
    <name type="scientific">Stachybotrys elegans</name>
    <dbReference type="NCBI Taxonomy" id="80388"/>
    <lineage>
        <taxon>Eukaryota</taxon>
        <taxon>Fungi</taxon>
        <taxon>Dikarya</taxon>
        <taxon>Ascomycota</taxon>
        <taxon>Pezizomycotina</taxon>
        <taxon>Sordariomycetes</taxon>
        <taxon>Hypocreomycetidae</taxon>
        <taxon>Hypocreales</taxon>
        <taxon>Stachybotryaceae</taxon>
        <taxon>Stachybotrys</taxon>
    </lineage>
</organism>